<sequence length="103" mass="11300">MRTFIFIIFVVITGAIVLSMLVPLIAFVLTLGLLYYGIRHFILADTLLAKIGFAVVALIGLSLSLSNSPALVGLVAAVVLYYVVKAWQKPAPDTERYDWVTEN</sequence>
<evidence type="ECO:0000313" key="3">
    <source>
        <dbReference type="Proteomes" id="UP000247922"/>
    </source>
</evidence>
<dbReference type="Proteomes" id="UP000247922">
    <property type="component" value="Unassembled WGS sequence"/>
</dbReference>
<organism evidence="2 3">
    <name type="scientific">Streptohalobacillus salinus</name>
    <dbReference type="NCBI Taxonomy" id="621096"/>
    <lineage>
        <taxon>Bacteria</taxon>
        <taxon>Bacillati</taxon>
        <taxon>Bacillota</taxon>
        <taxon>Bacilli</taxon>
        <taxon>Bacillales</taxon>
        <taxon>Bacillaceae</taxon>
        <taxon>Streptohalobacillus</taxon>
    </lineage>
</organism>
<dbReference type="AlphaFoldDB" id="A0A2V3W274"/>
<comment type="caution">
    <text evidence="2">The sequence shown here is derived from an EMBL/GenBank/DDBJ whole genome shotgun (WGS) entry which is preliminary data.</text>
</comment>
<name>A0A2V3W274_9BACI</name>
<protein>
    <recommendedName>
        <fullName evidence="4">Lia operon protein LiaI</fullName>
    </recommendedName>
</protein>
<evidence type="ECO:0000256" key="1">
    <source>
        <dbReference type="SAM" id="Phobius"/>
    </source>
</evidence>
<accession>A0A2V3W274</accession>
<dbReference type="EMBL" id="QJJR01000017">
    <property type="protein sequence ID" value="PXW87181.1"/>
    <property type="molecule type" value="Genomic_DNA"/>
</dbReference>
<keyword evidence="1" id="KW-0472">Membrane</keyword>
<proteinExistence type="predicted"/>
<gene>
    <name evidence="2" type="ORF">DES38_11719</name>
</gene>
<keyword evidence="3" id="KW-1185">Reference proteome</keyword>
<keyword evidence="1" id="KW-1133">Transmembrane helix</keyword>
<feature type="transmembrane region" description="Helical" evidence="1">
    <location>
        <begin position="47"/>
        <end position="64"/>
    </location>
</feature>
<keyword evidence="1" id="KW-0812">Transmembrane</keyword>
<evidence type="ECO:0008006" key="4">
    <source>
        <dbReference type="Google" id="ProtNLM"/>
    </source>
</evidence>
<evidence type="ECO:0000313" key="2">
    <source>
        <dbReference type="EMBL" id="PXW87181.1"/>
    </source>
</evidence>
<feature type="transmembrane region" description="Helical" evidence="1">
    <location>
        <begin position="6"/>
        <end position="35"/>
    </location>
</feature>
<reference evidence="2 3" key="1">
    <citation type="submission" date="2018-05" db="EMBL/GenBank/DDBJ databases">
        <title>Genomic Encyclopedia of Type Strains, Phase IV (KMG-IV): sequencing the most valuable type-strain genomes for metagenomic binning, comparative biology and taxonomic classification.</title>
        <authorList>
            <person name="Goeker M."/>
        </authorList>
    </citation>
    <scope>NUCLEOTIDE SEQUENCE [LARGE SCALE GENOMIC DNA]</scope>
    <source>
        <strain evidence="2 3">DSM 22440</strain>
    </source>
</reference>